<dbReference type="EMBL" id="AMGX01000009">
    <property type="protein sequence ID" value="EXJ70272.1"/>
    <property type="molecule type" value="Genomic_DNA"/>
</dbReference>
<organism evidence="2 3">
    <name type="scientific">Cladophialophora psammophila CBS 110553</name>
    <dbReference type="NCBI Taxonomy" id="1182543"/>
    <lineage>
        <taxon>Eukaryota</taxon>
        <taxon>Fungi</taxon>
        <taxon>Dikarya</taxon>
        <taxon>Ascomycota</taxon>
        <taxon>Pezizomycotina</taxon>
        <taxon>Eurotiomycetes</taxon>
        <taxon>Chaetothyriomycetidae</taxon>
        <taxon>Chaetothyriales</taxon>
        <taxon>Herpotrichiellaceae</taxon>
        <taxon>Cladophialophora</taxon>
    </lineage>
</organism>
<gene>
    <name evidence="2" type="ORF">A1O5_06340</name>
</gene>
<dbReference type="GeneID" id="19191051"/>
<comment type="caution">
    <text evidence="2">The sequence shown here is derived from an EMBL/GenBank/DDBJ whole genome shotgun (WGS) entry which is preliminary data.</text>
</comment>
<feature type="compositionally biased region" description="Polar residues" evidence="1">
    <location>
        <begin position="942"/>
        <end position="972"/>
    </location>
</feature>
<dbReference type="Proteomes" id="UP000019471">
    <property type="component" value="Unassembled WGS sequence"/>
</dbReference>
<evidence type="ECO:0000313" key="2">
    <source>
        <dbReference type="EMBL" id="EXJ70272.1"/>
    </source>
</evidence>
<keyword evidence="3" id="KW-1185">Reference proteome</keyword>
<sequence>MGFKTLPGTDPRSLMVNHLSRKVRESSSFKLDDDPDTLKPNHMRLFAYYKPSLEAGQYIIEAQQQVTSPDVEGFVHNEPLSIYNHTTGHVPLVPQKFNVIAPQFSLDPKLVNSHYPPDGHADEARVLPHIVFNDPHVPWERDAGETINSQQDKDIATDGTAATVYRNMVPWLALIVFDPAELKLAPGEGEKLQIPSYIAPGADVKDLEAKVLPSNSFSMSVKDYLGLDPASRINYEAGYLDPDTKGLNSLWTDPTDGLSVSPEGTNVIFPTKKLFGDIFANPADQSTHNIDSFRYMAHVREVNTVGFPDAGVEASGLFSIVVSHRTGNFNISQPTTQICHLVSLEHIDSTYQQVNKFVTKNPTSTDRIAMVSLYSWIYTALPPNPVNFVDTITNLVENQQMLRVNQFAKLPDAIKLSDAAKQVTSRLKLGYTMCRWRAETGEEVSAFNRGPLVPEQVVSPPVQDWAGASNTSKEYQILDKGTGLMDLSYSAAWQLGKTLAISDTTFSSALMRLRSQVHAIAASNARNEANNVACPSQILGAVAKNIKVIHSLTKSAATDPQRVPLVTTRELLTDLGHPRLAELFQRHLCAAVNFQGSAETEIYNEFNAAGANNTDWVTIFTWLSEKLYLSGIPAHYLIPEPSYLPSEAIRFFYIDDTWVDCLIDGALSVANHLERDDDTTRLRIKQTFNVYLSKNIVDFTRDDGTRVQVKPQIPSCGFILRSALVKVMPDLRITVTWKDAHPDMVPVCRYTKLNDTTILCLLDRSLEQLKSIELAQPPHQQRFSLGYQLIGTPPTVEFKLRQLYTRASEERLESEWPVVPDNKEPTIEQQQSWFDFPSRCLKTVKMASEMNSLLQKDTPEDGYVDKVTSSVVLGLELNDPSYYFRIVPTSLGSDNTPGLDNVPLVQRQLWVGLERKPKHPDPGPIPKPDPSPALPATPAKPISQNIQPPSNSPGGNTTGKTLSDYLGTQPSNPIHRDRRFLVTIYADYKGLPPTHRPDGRPFESNVFDSNHHLPTQNNYYYDIVVSIRRDPLVGASEYELTEIGVEFPTDGVMKAPGQLESLLEQSYTGPGVRMLNNQRFVPYLNFTADYLQVRLMPRYASARPFMVINDARTVDISFRLGEANVSRVARATDKVIFRDNTTGKLEQVKTGPGAPKVSKPKVKVYEKYKVDDSGVDSYVRYDVEVVKIDKMDPGR</sequence>
<proteinExistence type="predicted"/>
<feature type="compositionally biased region" description="Pro residues" evidence="1">
    <location>
        <begin position="922"/>
        <end position="935"/>
    </location>
</feature>
<dbReference type="STRING" id="1182543.W9WQ16"/>
<dbReference type="eggNOG" id="ENOG502RE9P">
    <property type="taxonomic scope" value="Eukaryota"/>
</dbReference>
<protein>
    <submittedName>
        <fullName evidence="2">Uncharacterized protein</fullName>
    </submittedName>
</protein>
<dbReference type="RefSeq" id="XP_007745124.1">
    <property type="nucleotide sequence ID" value="XM_007746934.1"/>
</dbReference>
<reference evidence="2 3" key="1">
    <citation type="submission" date="2013-03" db="EMBL/GenBank/DDBJ databases">
        <title>The Genome Sequence of Cladophialophora psammophila CBS 110553.</title>
        <authorList>
            <consortium name="The Broad Institute Genomics Platform"/>
            <person name="Cuomo C."/>
            <person name="de Hoog S."/>
            <person name="Gorbushina A."/>
            <person name="Walker B."/>
            <person name="Young S.K."/>
            <person name="Zeng Q."/>
            <person name="Gargeya S."/>
            <person name="Fitzgerald M."/>
            <person name="Haas B."/>
            <person name="Abouelleil A."/>
            <person name="Allen A.W."/>
            <person name="Alvarado L."/>
            <person name="Arachchi H.M."/>
            <person name="Berlin A.M."/>
            <person name="Chapman S.B."/>
            <person name="Gainer-Dewar J."/>
            <person name="Goldberg J."/>
            <person name="Griggs A."/>
            <person name="Gujja S."/>
            <person name="Hansen M."/>
            <person name="Howarth C."/>
            <person name="Imamovic A."/>
            <person name="Ireland A."/>
            <person name="Larimer J."/>
            <person name="McCowan C."/>
            <person name="Murphy C."/>
            <person name="Pearson M."/>
            <person name="Poon T.W."/>
            <person name="Priest M."/>
            <person name="Roberts A."/>
            <person name="Saif S."/>
            <person name="Shea T."/>
            <person name="Sisk P."/>
            <person name="Sykes S."/>
            <person name="Wortman J."/>
            <person name="Nusbaum C."/>
            <person name="Birren B."/>
        </authorList>
    </citation>
    <scope>NUCLEOTIDE SEQUENCE [LARGE SCALE GENOMIC DNA]</scope>
    <source>
        <strain evidence="2 3">CBS 110553</strain>
    </source>
</reference>
<name>W9WQ16_9EURO</name>
<dbReference type="HOGENOM" id="CLU_007898_1_0_1"/>
<dbReference type="OrthoDB" id="3029913at2759"/>
<accession>W9WQ16</accession>
<evidence type="ECO:0000256" key="1">
    <source>
        <dbReference type="SAM" id="MobiDB-lite"/>
    </source>
</evidence>
<feature type="region of interest" description="Disordered" evidence="1">
    <location>
        <begin position="915"/>
        <end position="973"/>
    </location>
</feature>
<dbReference type="AlphaFoldDB" id="W9WQ16"/>
<evidence type="ECO:0000313" key="3">
    <source>
        <dbReference type="Proteomes" id="UP000019471"/>
    </source>
</evidence>